<evidence type="ECO:0000256" key="1">
    <source>
        <dbReference type="SAM" id="MobiDB-lite"/>
    </source>
</evidence>
<organism evidence="3 4">
    <name type="scientific">Limnothrix redekei LRLZ20PSL1</name>
    <dbReference type="NCBI Taxonomy" id="3112953"/>
    <lineage>
        <taxon>Bacteria</taxon>
        <taxon>Bacillati</taxon>
        <taxon>Cyanobacteriota</taxon>
        <taxon>Cyanophyceae</taxon>
        <taxon>Pseudanabaenales</taxon>
        <taxon>Pseudanabaenaceae</taxon>
        <taxon>Limnothrix</taxon>
    </lineage>
</organism>
<dbReference type="Gene3D" id="3.90.550.10">
    <property type="entry name" value="Spore Coat Polysaccharide Biosynthesis Protein SpsA, Chain A"/>
    <property type="match status" value="1"/>
</dbReference>
<dbReference type="EMBL" id="JAZAQF010000059">
    <property type="protein sequence ID" value="MFG3818158.1"/>
    <property type="molecule type" value="Genomic_DNA"/>
</dbReference>
<dbReference type="PANTHER" id="PTHR43685">
    <property type="entry name" value="GLYCOSYLTRANSFERASE"/>
    <property type="match status" value="1"/>
</dbReference>
<comment type="caution">
    <text evidence="3">The sequence shown here is derived from an EMBL/GenBank/DDBJ whole genome shotgun (WGS) entry which is preliminary data.</text>
</comment>
<keyword evidence="3" id="KW-0328">Glycosyltransferase</keyword>
<dbReference type="InterPro" id="IPR001173">
    <property type="entry name" value="Glyco_trans_2-like"/>
</dbReference>
<sequence length="368" mass="40825">MATEATEPETSSTEGSSTEASHRPRVSIVLPVFNGADTLADTVASILAQTEPDWELLIIDDGSHDRSRALAESMAAADGRIRVYGFANGGQAIARNRGIDRAQGNWIGFIDADDRWHPDKLRAQLAALAANPAAGWVYSWTQLTDDSGRAIGQPVTSPFSGWIYGPLLVTDFVSSGSNVLVSRSALNQVGGFQPDLVPSEDWDLWLRLAWQFPAAQVPECHVFYRQRPTSSSENVWRQERVSRQILQTAIARSPNQLTPHRAIIWGNRYKYLLFKALDGPAQPRRAKTAARFAWQVLQCHHGVLKQWPLVAQILLKMGLMGLPGAIGQRAIEQLGLQRIQDRILALTLVPRFQEPIHCQLDQFDRPKG</sequence>
<name>A0ABW7CAG2_9CYAN</name>
<evidence type="ECO:0000259" key="2">
    <source>
        <dbReference type="Pfam" id="PF00535"/>
    </source>
</evidence>
<dbReference type="Proteomes" id="UP001604335">
    <property type="component" value="Unassembled WGS sequence"/>
</dbReference>
<dbReference type="SUPFAM" id="SSF53448">
    <property type="entry name" value="Nucleotide-diphospho-sugar transferases"/>
    <property type="match status" value="1"/>
</dbReference>
<accession>A0ABW7CAG2</accession>
<keyword evidence="3" id="KW-0808">Transferase</keyword>
<dbReference type="Pfam" id="PF00535">
    <property type="entry name" value="Glycos_transf_2"/>
    <property type="match status" value="1"/>
</dbReference>
<evidence type="ECO:0000313" key="4">
    <source>
        <dbReference type="Proteomes" id="UP001604335"/>
    </source>
</evidence>
<dbReference type="GO" id="GO:0016757">
    <property type="term" value="F:glycosyltransferase activity"/>
    <property type="evidence" value="ECO:0007669"/>
    <property type="project" value="UniProtKB-KW"/>
</dbReference>
<protein>
    <submittedName>
        <fullName evidence="3">Glycosyltransferase family A protein</fullName>
        <ecNumber evidence="3">2.4.-.-</ecNumber>
    </submittedName>
</protein>
<reference evidence="4" key="1">
    <citation type="journal article" date="2024" name="Algal Res.">
        <title>Biochemical, toxicological and genomic investigation of a high-biomass producing Limnothrix strain isolated from Italian shallow drinking water reservoir.</title>
        <authorList>
            <person name="Simonazzi M."/>
            <person name="Shishido T.K."/>
            <person name="Delbaje E."/>
            <person name="Wahlsten M."/>
            <person name="Fewer D.P."/>
            <person name="Sivonen K."/>
            <person name="Pezzolesi L."/>
            <person name="Pistocchi R."/>
        </authorList>
    </citation>
    <scope>NUCLEOTIDE SEQUENCE [LARGE SCALE GENOMIC DNA]</scope>
    <source>
        <strain evidence="4">LRLZ20PSL1</strain>
    </source>
</reference>
<keyword evidence="4" id="KW-1185">Reference proteome</keyword>
<feature type="region of interest" description="Disordered" evidence="1">
    <location>
        <begin position="1"/>
        <end position="22"/>
    </location>
</feature>
<feature type="compositionally biased region" description="Low complexity" evidence="1">
    <location>
        <begin position="1"/>
        <end position="19"/>
    </location>
</feature>
<dbReference type="InterPro" id="IPR029044">
    <property type="entry name" value="Nucleotide-diphossugar_trans"/>
</dbReference>
<dbReference type="EC" id="2.4.-.-" evidence="3"/>
<feature type="domain" description="Glycosyltransferase 2-like" evidence="2">
    <location>
        <begin position="27"/>
        <end position="150"/>
    </location>
</feature>
<evidence type="ECO:0000313" key="3">
    <source>
        <dbReference type="EMBL" id="MFG3818158.1"/>
    </source>
</evidence>
<dbReference type="CDD" id="cd00761">
    <property type="entry name" value="Glyco_tranf_GTA_type"/>
    <property type="match status" value="1"/>
</dbReference>
<dbReference type="RefSeq" id="WP_393013162.1">
    <property type="nucleotide sequence ID" value="NZ_JAZAQF010000059.1"/>
</dbReference>
<gene>
    <name evidence="3" type="ORF">VPK24_10975</name>
</gene>
<proteinExistence type="predicted"/>
<dbReference type="PANTHER" id="PTHR43685:SF2">
    <property type="entry name" value="GLYCOSYLTRANSFERASE 2-LIKE DOMAIN-CONTAINING PROTEIN"/>
    <property type="match status" value="1"/>
</dbReference>
<dbReference type="InterPro" id="IPR050834">
    <property type="entry name" value="Glycosyltransf_2"/>
</dbReference>